<comment type="caution">
    <text evidence="1">The sequence shown here is derived from an EMBL/GenBank/DDBJ whole genome shotgun (WGS) entry which is preliminary data.</text>
</comment>
<accession>A0A2G8S4D3</accession>
<name>A0A2G8S4D3_9APHY</name>
<reference evidence="1 2" key="1">
    <citation type="journal article" date="2015" name="Sci. Rep.">
        <title>Chromosome-level genome map provides insights into diverse defense mechanisms in the medicinal fungus Ganoderma sinense.</title>
        <authorList>
            <person name="Zhu Y."/>
            <person name="Xu J."/>
            <person name="Sun C."/>
            <person name="Zhou S."/>
            <person name="Xu H."/>
            <person name="Nelson D.R."/>
            <person name="Qian J."/>
            <person name="Song J."/>
            <person name="Luo H."/>
            <person name="Xiang L."/>
            <person name="Li Y."/>
            <person name="Xu Z."/>
            <person name="Ji A."/>
            <person name="Wang L."/>
            <person name="Lu S."/>
            <person name="Hayward A."/>
            <person name="Sun W."/>
            <person name="Li X."/>
            <person name="Schwartz D.C."/>
            <person name="Wang Y."/>
            <person name="Chen S."/>
        </authorList>
    </citation>
    <scope>NUCLEOTIDE SEQUENCE [LARGE SCALE GENOMIC DNA]</scope>
    <source>
        <strain evidence="1 2">ZZ0214-1</strain>
    </source>
</reference>
<evidence type="ECO:0000313" key="1">
    <source>
        <dbReference type="EMBL" id="PIL28639.1"/>
    </source>
</evidence>
<evidence type="ECO:0000313" key="2">
    <source>
        <dbReference type="Proteomes" id="UP000230002"/>
    </source>
</evidence>
<protein>
    <submittedName>
        <fullName evidence="1">Uncharacterized protein</fullName>
    </submittedName>
</protein>
<organism evidence="1 2">
    <name type="scientific">Ganoderma sinense ZZ0214-1</name>
    <dbReference type="NCBI Taxonomy" id="1077348"/>
    <lineage>
        <taxon>Eukaryota</taxon>
        <taxon>Fungi</taxon>
        <taxon>Dikarya</taxon>
        <taxon>Basidiomycota</taxon>
        <taxon>Agaricomycotina</taxon>
        <taxon>Agaricomycetes</taxon>
        <taxon>Polyporales</taxon>
        <taxon>Polyporaceae</taxon>
        <taxon>Ganoderma</taxon>
    </lineage>
</organism>
<proteinExistence type="predicted"/>
<gene>
    <name evidence="1" type="ORF">GSI_08681</name>
</gene>
<dbReference type="AlphaFoldDB" id="A0A2G8S4D3"/>
<dbReference type="Proteomes" id="UP000230002">
    <property type="component" value="Unassembled WGS sequence"/>
</dbReference>
<sequence length="115" mass="12723">MIVDAGSGMWSHVYSSSPPFLPRFAMRRRSLTALSSIWKTSHSCSEVGQSPTMTLMRCSRSGSMQYLSARRMTPRTTRGVFGSKRLNGIWLPIVLPSCSVDKRHVKGLTLGCRGS</sequence>
<dbReference type="EMBL" id="AYKW01000023">
    <property type="protein sequence ID" value="PIL28639.1"/>
    <property type="molecule type" value="Genomic_DNA"/>
</dbReference>
<keyword evidence="2" id="KW-1185">Reference proteome</keyword>